<protein>
    <submittedName>
        <fullName evidence="2">Uncharacterized protein</fullName>
    </submittedName>
</protein>
<name>A0A0L9TKW3_PHAAN</name>
<evidence type="ECO:0000313" key="2">
    <source>
        <dbReference type="EMBL" id="KOM31190.1"/>
    </source>
</evidence>
<accession>A0A0L9TKW3</accession>
<organism evidence="2 3">
    <name type="scientific">Phaseolus angularis</name>
    <name type="common">Azuki bean</name>
    <name type="synonym">Vigna angularis</name>
    <dbReference type="NCBI Taxonomy" id="3914"/>
    <lineage>
        <taxon>Eukaryota</taxon>
        <taxon>Viridiplantae</taxon>
        <taxon>Streptophyta</taxon>
        <taxon>Embryophyta</taxon>
        <taxon>Tracheophyta</taxon>
        <taxon>Spermatophyta</taxon>
        <taxon>Magnoliopsida</taxon>
        <taxon>eudicotyledons</taxon>
        <taxon>Gunneridae</taxon>
        <taxon>Pentapetalae</taxon>
        <taxon>rosids</taxon>
        <taxon>fabids</taxon>
        <taxon>Fabales</taxon>
        <taxon>Fabaceae</taxon>
        <taxon>Papilionoideae</taxon>
        <taxon>50 kb inversion clade</taxon>
        <taxon>NPAAA clade</taxon>
        <taxon>indigoferoid/millettioid clade</taxon>
        <taxon>Phaseoleae</taxon>
        <taxon>Vigna</taxon>
    </lineage>
</organism>
<sequence>MAPSAPLIRNHLQDPIPVTHYSPPLTRNHSNHTSFSLLVPHLQHLPWPNLTSSTHQPQLKTHHVTLHSFLLPHQIIVTPHDPHFTITTTSHGQHPITSHISSPIPDSTRPNLNIGFPSLNNQPYSVQPYSLTTTITYNHILLYLQKFNSSKDRDPSDSGAGSGGILGCWVVQSRRLPALVAYTGGESGPCKRRRKEDVNVMTIGNPGDDRRR</sequence>
<gene>
    <name evidence="2" type="ORF">LR48_Vigan01g074500</name>
</gene>
<feature type="region of interest" description="Disordered" evidence="1">
    <location>
        <begin position="184"/>
        <end position="212"/>
    </location>
</feature>
<evidence type="ECO:0000313" key="3">
    <source>
        <dbReference type="Proteomes" id="UP000053144"/>
    </source>
</evidence>
<evidence type="ECO:0000256" key="1">
    <source>
        <dbReference type="SAM" id="MobiDB-lite"/>
    </source>
</evidence>
<proteinExistence type="predicted"/>
<dbReference type="AlphaFoldDB" id="A0A0L9TKW3"/>
<dbReference type="EMBL" id="CM003371">
    <property type="protein sequence ID" value="KOM31190.1"/>
    <property type="molecule type" value="Genomic_DNA"/>
</dbReference>
<reference evidence="3" key="1">
    <citation type="journal article" date="2015" name="Proc. Natl. Acad. Sci. U.S.A.">
        <title>Genome sequencing of adzuki bean (Vigna angularis) provides insight into high starch and low fat accumulation and domestication.</title>
        <authorList>
            <person name="Yang K."/>
            <person name="Tian Z."/>
            <person name="Chen C."/>
            <person name="Luo L."/>
            <person name="Zhao B."/>
            <person name="Wang Z."/>
            <person name="Yu L."/>
            <person name="Li Y."/>
            <person name="Sun Y."/>
            <person name="Li W."/>
            <person name="Chen Y."/>
            <person name="Li Y."/>
            <person name="Zhang Y."/>
            <person name="Ai D."/>
            <person name="Zhao J."/>
            <person name="Shang C."/>
            <person name="Ma Y."/>
            <person name="Wu B."/>
            <person name="Wang M."/>
            <person name="Gao L."/>
            <person name="Sun D."/>
            <person name="Zhang P."/>
            <person name="Guo F."/>
            <person name="Wang W."/>
            <person name="Li Y."/>
            <person name="Wang J."/>
            <person name="Varshney R.K."/>
            <person name="Wang J."/>
            <person name="Ling H.Q."/>
            <person name="Wan P."/>
        </authorList>
    </citation>
    <scope>NUCLEOTIDE SEQUENCE</scope>
    <source>
        <strain evidence="3">cv. Jingnong 6</strain>
    </source>
</reference>
<dbReference type="Gramene" id="KOM31190">
    <property type="protein sequence ID" value="KOM31190"/>
    <property type="gene ID" value="LR48_Vigan01g074500"/>
</dbReference>
<dbReference type="Proteomes" id="UP000053144">
    <property type="component" value="Chromosome 1"/>
</dbReference>